<dbReference type="Proteomes" id="UP000326924">
    <property type="component" value="Unassembled WGS sequence"/>
</dbReference>
<comment type="function">
    <text evidence="10">Specifically methylates the N1 position of guanosine-37 in various cytoplasmic and mitochondrial tRNAs. Methylation is not dependent on the nature of the nucleoside 5' of the target nucleoside. This is the first step in the biosynthesis of wybutosine (yW), a modified base adjacent to the anticodon of tRNAs and required for accurate decoding.</text>
</comment>
<keyword evidence="7 10" id="KW-0496">Mitochondrion</keyword>
<keyword evidence="6 10" id="KW-0819">tRNA processing</keyword>
<comment type="subcellular location">
    <subcellularLocation>
        <location evidence="10">Mitochondrion matrix</location>
    </subcellularLocation>
    <subcellularLocation>
        <location evidence="10">Nucleus</location>
    </subcellularLocation>
    <subcellularLocation>
        <location evidence="10">Cytoplasm</location>
    </subcellularLocation>
    <text evidence="10">Predominantly in the mitochondria and in the nucleus.</text>
</comment>
<evidence type="ECO:0000259" key="11">
    <source>
        <dbReference type="PROSITE" id="PS51684"/>
    </source>
</evidence>
<dbReference type="InterPro" id="IPR056743">
    <property type="entry name" value="TRM5-TYW2-like_MTfase"/>
</dbReference>
<evidence type="ECO:0000256" key="9">
    <source>
        <dbReference type="ARBA" id="ARBA00047783"/>
    </source>
</evidence>
<keyword evidence="13" id="KW-1185">Reference proteome</keyword>
<dbReference type="Pfam" id="PF25133">
    <property type="entry name" value="TYW2_N_2"/>
    <property type="match status" value="1"/>
</dbReference>
<evidence type="ECO:0000256" key="8">
    <source>
        <dbReference type="ARBA" id="ARBA00023242"/>
    </source>
</evidence>
<feature type="domain" description="SAM-dependent methyltransferase TRM5/TYW2-type" evidence="11">
    <location>
        <begin position="144"/>
        <end position="460"/>
    </location>
</feature>
<comment type="similarity">
    <text evidence="1">Belongs to the class I-like SAM-binding methyltransferase superfamily. TRM5/TYW2 family.</text>
</comment>
<dbReference type="InterPro" id="IPR056744">
    <property type="entry name" value="TRM5/TYW2-like_N"/>
</dbReference>
<sequence>MVIYQAESTDKMSRLFLPPVQRSMRVLDRSLFKKTIPTSAARVFNPRDISRVQKECSADLLRIKRVQLMPEDPENKPKKLIVFRPEVKYDDISTASPATQGLIHSKVMELVPYTLHMDYSHWNYDQIINAVLPEDMLDDAPCSFSQAGHLAHLNLRAPYLPYKSLIAQVILDKNPKIKTVVNKLEDVGSHSVFRTFPMEIVAGPADTTVEVKESNCTFIFDFAKVYWNTRLGHEHERIIAKFQPGEAVCDVMAGVGPFAVPAGKNDVFAWANDLNPESYSSLCENIKRNKVGAFVRPFNTDGRAFIRSSIRELYAEHLNPATNPATVPGQPFKYSRTKAQAGIQQLTKAPDRKIPVPPTFAHFVMNLPASAIEFLDAFRGAYRGMEHIFADGKAKMPLIHVHTFHRELPGRGPEFAREDILATIKQYLGTEVRDQDLELEDVRRVAPSKVMYCASFRLPAEAAFADVEIAT</sequence>
<comment type="similarity">
    <text evidence="10">Belongs to the TRM5 / TYW2 family.</text>
</comment>
<reference evidence="12 13" key="1">
    <citation type="submission" date="2019-09" db="EMBL/GenBank/DDBJ databases">
        <title>Draft genome of the ectomycorrhizal ascomycete Sphaerosporella brunnea.</title>
        <authorList>
            <consortium name="DOE Joint Genome Institute"/>
            <person name="Benucci G.M."/>
            <person name="Marozzi G."/>
            <person name="Antonielli L."/>
            <person name="Sanchez S."/>
            <person name="Marco P."/>
            <person name="Wang X."/>
            <person name="Falini L.B."/>
            <person name="Barry K."/>
            <person name="Haridas S."/>
            <person name="Lipzen A."/>
            <person name="Labutti K."/>
            <person name="Grigoriev I.V."/>
            <person name="Murat C."/>
            <person name="Martin F."/>
            <person name="Albertini E."/>
            <person name="Donnini D."/>
            <person name="Bonito G."/>
        </authorList>
    </citation>
    <scope>NUCLEOTIDE SEQUENCE [LARGE SCALE GENOMIC DNA]</scope>
    <source>
        <strain evidence="12 13">Sb_GMNB300</strain>
    </source>
</reference>
<evidence type="ECO:0000313" key="13">
    <source>
        <dbReference type="Proteomes" id="UP000326924"/>
    </source>
</evidence>
<dbReference type="GO" id="GO:0052906">
    <property type="term" value="F:tRNA (guanine(37)-N1)-methyltransferase activity"/>
    <property type="evidence" value="ECO:0007669"/>
    <property type="project" value="UniProtKB-UniRule"/>
</dbReference>
<dbReference type="GO" id="GO:0005759">
    <property type="term" value="C:mitochondrial matrix"/>
    <property type="evidence" value="ECO:0007669"/>
    <property type="project" value="UniProtKB-SubCell"/>
</dbReference>
<dbReference type="FunFam" id="3.30.300.110:FF:000001">
    <property type="entry name" value="tRNA (guanine(37)-N1)-methyltransferase"/>
    <property type="match status" value="1"/>
</dbReference>
<evidence type="ECO:0000256" key="5">
    <source>
        <dbReference type="ARBA" id="ARBA00022691"/>
    </source>
</evidence>
<dbReference type="InterPro" id="IPR025792">
    <property type="entry name" value="tRNA_Gua_MeTrfase_euk"/>
</dbReference>
<feature type="binding site" evidence="10">
    <location>
        <begin position="273"/>
        <end position="274"/>
    </location>
    <ligand>
        <name>S-adenosyl-L-methionine</name>
        <dbReference type="ChEBI" id="CHEBI:59789"/>
    </ligand>
</feature>
<dbReference type="GO" id="GO:0002939">
    <property type="term" value="P:tRNA N1-guanine methylation"/>
    <property type="evidence" value="ECO:0007669"/>
    <property type="project" value="TreeGrafter"/>
</dbReference>
<dbReference type="PROSITE" id="PS51684">
    <property type="entry name" value="SAM_MT_TRM5_TYW2"/>
    <property type="match status" value="1"/>
</dbReference>
<dbReference type="InterPro" id="IPR030382">
    <property type="entry name" value="MeTrfase_TRM5/TYW2"/>
</dbReference>
<feature type="binding site" evidence="10">
    <location>
        <begin position="301"/>
        <end position="302"/>
    </location>
    <ligand>
        <name>S-adenosyl-L-methionine</name>
        <dbReference type="ChEBI" id="CHEBI:59789"/>
    </ligand>
</feature>
<evidence type="ECO:0000256" key="1">
    <source>
        <dbReference type="ARBA" id="ARBA00009775"/>
    </source>
</evidence>
<comment type="caution">
    <text evidence="12">The sequence shown here is derived from an EMBL/GenBank/DDBJ whole genome shotgun (WGS) entry which is preliminary data.</text>
</comment>
<dbReference type="EMBL" id="VXIS01000062">
    <property type="protein sequence ID" value="KAA8909005.1"/>
    <property type="molecule type" value="Genomic_DNA"/>
</dbReference>
<dbReference type="GO" id="GO:0005634">
    <property type="term" value="C:nucleus"/>
    <property type="evidence" value="ECO:0007669"/>
    <property type="project" value="UniProtKB-SubCell"/>
</dbReference>
<dbReference type="OrthoDB" id="408788at2759"/>
<dbReference type="Pfam" id="PF02475">
    <property type="entry name" value="TRM5-TYW2_MTfase"/>
    <property type="match status" value="1"/>
</dbReference>
<keyword evidence="2 10" id="KW-0963">Cytoplasm</keyword>
<dbReference type="HAMAP" id="MF_03152">
    <property type="entry name" value="TRM5"/>
    <property type="match status" value="1"/>
</dbReference>
<organism evidence="12 13">
    <name type="scientific">Sphaerosporella brunnea</name>
    <dbReference type="NCBI Taxonomy" id="1250544"/>
    <lineage>
        <taxon>Eukaryota</taxon>
        <taxon>Fungi</taxon>
        <taxon>Dikarya</taxon>
        <taxon>Ascomycota</taxon>
        <taxon>Pezizomycotina</taxon>
        <taxon>Pezizomycetes</taxon>
        <taxon>Pezizales</taxon>
        <taxon>Pyronemataceae</taxon>
        <taxon>Sphaerosporella</taxon>
    </lineage>
</organism>
<dbReference type="PANTHER" id="PTHR23245">
    <property type="entry name" value="TRNA METHYLTRANSFERASE"/>
    <property type="match status" value="1"/>
</dbReference>
<dbReference type="GO" id="GO:0070901">
    <property type="term" value="P:mitochondrial tRNA methylation"/>
    <property type="evidence" value="ECO:0007669"/>
    <property type="project" value="UniProtKB-ARBA"/>
</dbReference>
<name>A0A5J5F185_9PEZI</name>
<dbReference type="SUPFAM" id="SSF53335">
    <property type="entry name" value="S-adenosyl-L-methionine-dependent methyltransferases"/>
    <property type="match status" value="1"/>
</dbReference>
<keyword evidence="8 10" id="KW-0539">Nucleus</keyword>
<dbReference type="AlphaFoldDB" id="A0A5J5F185"/>
<dbReference type="Gene3D" id="3.30.300.110">
    <property type="entry name" value="Met-10+ protein-like domains"/>
    <property type="match status" value="1"/>
</dbReference>
<evidence type="ECO:0000256" key="6">
    <source>
        <dbReference type="ARBA" id="ARBA00022694"/>
    </source>
</evidence>
<evidence type="ECO:0000256" key="3">
    <source>
        <dbReference type="ARBA" id="ARBA00022603"/>
    </source>
</evidence>
<dbReference type="EC" id="2.1.1.228" evidence="10"/>
<keyword evidence="3 10" id="KW-0489">Methyltransferase</keyword>
<evidence type="ECO:0000313" key="12">
    <source>
        <dbReference type="EMBL" id="KAA8909005.1"/>
    </source>
</evidence>
<comment type="subunit">
    <text evidence="10">Monomer.</text>
</comment>
<accession>A0A5J5F185</accession>
<evidence type="ECO:0000256" key="7">
    <source>
        <dbReference type="ARBA" id="ARBA00023128"/>
    </source>
</evidence>
<dbReference type="FunCoup" id="A0A5J5F185">
    <property type="interactions" value="1151"/>
</dbReference>
<keyword evidence="5 10" id="KW-0949">S-adenosyl-L-methionine</keyword>
<comment type="catalytic activity">
    <reaction evidence="9 10">
        <text>guanosine(37) in tRNA + S-adenosyl-L-methionine = N(1)-methylguanosine(37) in tRNA + S-adenosyl-L-homocysteine + H(+)</text>
        <dbReference type="Rhea" id="RHEA:36899"/>
        <dbReference type="Rhea" id="RHEA-COMP:10145"/>
        <dbReference type="Rhea" id="RHEA-COMP:10147"/>
        <dbReference type="ChEBI" id="CHEBI:15378"/>
        <dbReference type="ChEBI" id="CHEBI:57856"/>
        <dbReference type="ChEBI" id="CHEBI:59789"/>
        <dbReference type="ChEBI" id="CHEBI:73542"/>
        <dbReference type="ChEBI" id="CHEBI:74269"/>
        <dbReference type="EC" id="2.1.1.228"/>
    </reaction>
</comment>
<evidence type="ECO:0000256" key="10">
    <source>
        <dbReference type="HAMAP-Rule" id="MF_03152"/>
    </source>
</evidence>
<keyword evidence="4 10" id="KW-0808">Transferase</keyword>
<dbReference type="Gene3D" id="3.40.50.150">
    <property type="entry name" value="Vaccinia Virus protein VP39"/>
    <property type="match status" value="1"/>
</dbReference>
<proteinExistence type="inferred from homology"/>
<evidence type="ECO:0000256" key="2">
    <source>
        <dbReference type="ARBA" id="ARBA00022490"/>
    </source>
</evidence>
<feature type="binding site" evidence="10">
    <location>
        <position position="235"/>
    </location>
    <ligand>
        <name>S-adenosyl-L-methionine</name>
        <dbReference type="ChEBI" id="CHEBI:59789"/>
    </ligand>
</feature>
<dbReference type="InParanoid" id="A0A5J5F185"/>
<protein>
    <recommendedName>
        <fullName evidence="10">tRNA (guanine(37)-N1)-methyltransferase</fullName>
        <ecNumber evidence="10">2.1.1.228</ecNumber>
    </recommendedName>
    <alternativeName>
        <fullName evidence="10">M1G-methyltransferase</fullName>
    </alternativeName>
    <alternativeName>
        <fullName evidence="10">tRNA [GM37] methyltransferase</fullName>
    </alternativeName>
    <alternativeName>
        <fullName evidence="10">tRNA methyltransferase 5</fullName>
    </alternativeName>
</protein>
<dbReference type="PANTHER" id="PTHR23245:SF36">
    <property type="entry name" value="TRNA (GUANINE(37)-N1)-METHYLTRANSFERASE"/>
    <property type="match status" value="1"/>
</dbReference>
<feature type="binding site" evidence="10">
    <location>
        <position position="366"/>
    </location>
    <ligand>
        <name>S-adenosyl-L-methionine</name>
        <dbReference type="ChEBI" id="CHEBI:59789"/>
    </ligand>
</feature>
<gene>
    <name evidence="10" type="primary">TRM5</name>
    <name evidence="12" type="ORF">FN846DRAFT_943692</name>
</gene>
<evidence type="ECO:0000256" key="4">
    <source>
        <dbReference type="ARBA" id="ARBA00022679"/>
    </source>
</evidence>
<dbReference type="InterPro" id="IPR029063">
    <property type="entry name" value="SAM-dependent_MTases_sf"/>
</dbReference>